<feature type="transmembrane region" description="Helical" evidence="8">
    <location>
        <begin position="76"/>
        <end position="93"/>
    </location>
</feature>
<evidence type="ECO:0000256" key="2">
    <source>
        <dbReference type="ARBA" id="ARBA00008821"/>
    </source>
</evidence>
<evidence type="ECO:0000313" key="12">
    <source>
        <dbReference type="Proteomes" id="UP000261257"/>
    </source>
</evidence>
<name>A0A173ZNH7_9FIRM</name>
<sequence>MDMFSEKISPGKNLLVGFQHVLAMCPGTIAVPLIMGGAMGLDARTTAFLVSANLFTSGIAILIQVFGLSKYIGSRYPIILGSSFAPLAPMIMIGNTYGLPTLFGAIMVSGVLIFLLSFFLDKILMLFPPVVVGTFVTLIGVSLAPTAIQDLAGGTGSSTYGSVQNLLLGFGVLIFIILVEKFGKGIWRAMSLLLGIIGGTVVGAFLGMVDITPIQEASAFQLVTPFYFGTPQFEAGSILIMTIFCIINMIQCIGVFSVLDEIAGTHTDNATKIKGIKAQAVSQVITGAFNSVPSTMFNENVSLIDLTKIKSRSVIATAGVMMLLLGIFPKVSAVITVVPKAVLGGATLALFGVITSSGISILSKLNFFENNNFTIVGTSIAIGVGATFASDIFAGLPSTLSMICSNGLFMVSASAILLNLLLNGSKGLKR</sequence>
<feature type="transmembrane region" description="Helical" evidence="8">
    <location>
        <begin position="47"/>
        <end position="69"/>
    </location>
</feature>
<evidence type="ECO:0000256" key="6">
    <source>
        <dbReference type="ARBA" id="ARBA00022989"/>
    </source>
</evidence>
<feature type="transmembrane region" description="Helical" evidence="8">
    <location>
        <begin position="341"/>
        <end position="361"/>
    </location>
</feature>
<dbReference type="NCBIfam" id="TIGR03173">
    <property type="entry name" value="pbuX"/>
    <property type="match status" value="1"/>
</dbReference>
<dbReference type="EMBL" id="CYZE01000002">
    <property type="protein sequence ID" value="CUN77229.1"/>
    <property type="molecule type" value="Genomic_DNA"/>
</dbReference>
<evidence type="ECO:0000256" key="5">
    <source>
        <dbReference type="ARBA" id="ARBA00022692"/>
    </source>
</evidence>
<dbReference type="Proteomes" id="UP000261257">
    <property type="component" value="Unassembled WGS sequence"/>
</dbReference>
<keyword evidence="4" id="KW-1003">Cell membrane</keyword>
<feature type="transmembrane region" description="Helical" evidence="8">
    <location>
        <begin position="314"/>
        <end position="335"/>
    </location>
</feature>
<reference evidence="9 11" key="1">
    <citation type="submission" date="2015-09" db="EMBL/GenBank/DDBJ databases">
        <authorList>
            <consortium name="Pathogen Informatics"/>
        </authorList>
    </citation>
    <scope>NUCLEOTIDE SEQUENCE [LARGE SCALE GENOMIC DNA]</scope>
    <source>
        <strain evidence="9 11">2789STDY5608850</strain>
    </source>
</reference>
<evidence type="ECO:0000256" key="8">
    <source>
        <dbReference type="SAM" id="Phobius"/>
    </source>
</evidence>
<evidence type="ECO:0000313" key="10">
    <source>
        <dbReference type="EMBL" id="RGM07445.1"/>
    </source>
</evidence>
<dbReference type="InterPro" id="IPR006043">
    <property type="entry name" value="NCS2"/>
</dbReference>
<dbReference type="InterPro" id="IPR017588">
    <property type="entry name" value="UacT-like"/>
</dbReference>
<feature type="transmembrane region" description="Helical" evidence="8">
    <location>
        <begin position="191"/>
        <end position="215"/>
    </location>
</feature>
<gene>
    <name evidence="9" type="primary">pbuX1</name>
    <name evidence="10" type="ORF">DXC39_06950</name>
    <name evidence="9" type="ORF">ERS852407_01052</name>
</gene>
<dbReference type="PANTHER" id="PTHR42810:SF4">
    <property type="entry name" value="URIC ACID TRANSPORTER UACT"/>
    <property type="match status" value="1"/>
</dbReference>
<evidence type="ECO:0000313" key="11">
    <source>
        <dbReference type="Proteomes" id="UP000095651"/>
    </source>
</evidence>
<dbReference type="RefSeq" id="WP_055653311.1">
    <property type="nucleotide sequence ID" value="NZ_CABIXC010000002.1"/>
</dbReference>
<feature type="transmembrane region" description="Helical" evidence="8">
    <location>
        <begin position="126"/>
        <end position="148"/>
    </location>
</feature>
<evidence type="ECO:0000256" key="1">
    <source>
        <dbReference type="ARBA" id="ARBA00004651"/>
    </source>
</evidence>
<dbReference type="EMBL" id="QSSQ01000003">
    <property type="protein sequence ID" value="RGM07445.1"/>
    <property type="molecule type" value="Genomic_DNA"/>
</dbReference>
<comment type="subcellular location">
    <subcellularLocation>
        <location evidence="1">Cell membrane</location>
        <topology evidence="1">Multi-pass membrane protein</topology>
    </subcellularLocation>
</comment>
<feature type="transmembrane region" description="Helical" evidence="8">
    <location>
        <begin position="160"/>
        <end position="179"/>
    </location>
</feature>
<organism evidence="9 11">
    <name type="scientific">Hungatella hathewayi</name>
    <dbReference type="NCBI Taxonomy" id="154046"/>
    <lineage>
        <taxon>Bacteria</taxon>
        <taxon>Bacillati</taxon>
        <taxon>Bacillota</taxon>
        <taxon>Clostridia</taxon>
        <taxon>Lachnospirales</taxon>
        <taxon>Lachnospiraceae</taxon>
        <taxon>Hungatella</taxon>
    </lineage>
</organism>
<evidence type="ECO:0000256" key="3">
    <source>
        <dbReference type="ARBA" id="ARBA00022448"/>
    </source>
</evidence>
<dbReference type="Pfam" id="PF00860">
    <property type="entry name" value="Xan_ur_permease"/>
    <property type="match status" value="1"/>
</dbReference>
<comment type="similarity">
    <text evidence="2">Belongs to the nucleobase:cation symporter-2 (NCS2) (TC 2.A.40) family.</text>
</comment>
<feature type="transmembrane region" description="Helical" evidence="8">
    <location>
        <begin position="99"/>
        <end position="119"/>
    </location>
</feature>
<keyword evidence="6 8" id="KW-1133">Transmembrane helix</keyword>
<dbReference type="AlphaFoldDB" id="A0A173ZNH7"/>
<feature type="transmembrane region" description="Helical" evidence="8">
    <location>
        <begin position="21"/>
        <end position="41"/>
    </location>
</feature>
<protein>
    <submittedName>
        <fullName evidence="10">Purine permease</fullName>
    </submittedName>
    <submittedName>
        <fullName evidence="9">Xanthine permease PbuX</fullName>
    </submittedName>
</protein>
<feature type="transmembrane region" description="Helical" evidence="8">
    <location>
        <begin position="235"/>
        <end position="259"/>
    </location>
</feature>
<dbReference type="PROSITE" id="PS01116">
    <property type="entry name" value="XANTH_URACIL_PERMASE"/>
    <property type="match status" value="1"/>
</dbReference>
<dbReference type="Proteomes" id="UP000095651">
    <property type="component" value="Unassembled WGS sequence"/>
</dbReference>
<evidence type="ECO:0000256" key="7">
    <source>
        <dbReference type="ARBA" id="ARBA00023136"/>
    </source>
</evidence>
<dbReference type="NCBIfam" id="TIGR00801">
    <property type="entry name" value="ncs2"/>
    <property type="match status" value="1"/>
</dbReference>
<keyword evidence="7 8" id="KW-0472">Membrane</keyword>
<accession>A0A173ZNH7</accession>
<dbReference type="NCBIfam" id="NF037981">
    <property type="entry name" value="NCS2_1"/>
    <property type="match status" value="1"/>
</dbReference>
<evidence type="ECO:0000313" key="9">
    <source>
        <dbReference type="EMBL" id="CUN77229.1"/>
    </source>
</evidence>
<dbReference type="PANTHER" id="PTHR42810">
    <property type="entry name" value="PURINE PERMEASE C1399.01C-RELATED"/>
    <property type="match status" value="1"/>
</dbReference>
<reference evidence="10 12" key="2">
    <citation type="submission" date="2018-08" db="EMBL/GenBank/DDBJ databases">
        <title>A genome reference for cultivated species of the human gut microbiota.</title>
        <authorList>
            <person name="Zou Y."/>
            <person name="Xue W."/>
            <person name="Luo G."/>
        </authorList>
    </citation>
    <scope>NUCLEOTIDE SEQUENCE [LARGE SCALE GENOMIC DNA]</scope>
    <source>
        <strain evidence="10 12">TF05-11AC</strain>
    </source>
</reference>
<feature type="transmembrane region" description="Helical" evidence="8">
    <location>
        <begin position="373"/>
        <end position="394"/>
    </location>
</feature>
<proteinExistence type="inferred from homology"/>
<keyword evidence="3" id="KW-0813">Transport</keyword>
<feature type="transmembrane region" description="Helical" evidence="8">
    <location>
        <begin position="400"/>
        <end position="422"/>
    </location>
</feature>
<dbReference type="InterPro" id="IPR006042">
    <property type="entry name" value="Xan_ur_permease"/>
</dbReference>
<evidence type="ECO:0000256" key="4">
    <source>
        <dbReference type="ARBA" id="ARBA00022475"/>
    </source>
</evidence>
<dbReference type="GO" id="GO:0042907">
    <property type="term" value="F:xanthine transmembrane transporter activity"/>
    <property type="evidence" value="ECO:0007669"/>
    <property type="project" value="TreeGrafter"/>
</dbReference>
<keyword evidence="5 8" id="KW-0812">Transmembrane</keyword>
<dbReference type="GO" id="GO:0005886">
    <property type="term" value="C:plasma membrane"/>
    <property type="evidence" value="ECO:0007669"/>
    <property type="project" value="UniProtKB-SubCell"/>
</dbReference>